<gene>
    <name evidence="1" type="ORF">SS1G_08320</name>
</gene>
<evidence type="ECO:0000313" key="2">
    <source>
        <dbReference type="Proteomes" id="UP000001312"/>
    </source>
</evidence>
<dbReference type="RefSeq" id="XP_001590580.1">
    <property type="nucleotide sequence ID" value="XM_001590530.1"/>
</dbReference>
<accession>A7ESL5</accession>
<proteinExistence type="predicted"/>
<protein>
    <submittedName>
        <fullName evidence="1">Uncharacterized protein</fullName>
    </submittedName>
</protein>
<organism evidence="1 2">
    <name type="scientific">Sclerotinia sclerotiorum (strain ATCC 18683 / 1980 / Ss-1)</name>
    <name type="common">White mold</name>
    <name type="synonym">Whetzelinia sclerotiorum</name>
    <dbReference type="NCBI Taxonomy" id="665079"/>
    <lineage>
        <taxon>Eukaryota</taxon>
        <taxon>Fungi</taxon>
        <taxon>Dikarya</taxon>
        <taxon>Ascomycota</taxon>
        <taxon>Pezizomycotina</taxon>
        <taxon>Leotiomycetes</taxon>
        <taxon>Helotiales</taxon>
        <taxon>Sclerotiniaceae</taxon>
        <taxon>Sclerotinia</taxon>
    </lineage>
</organism>
<dbReference type="HOGENOM" id="CLU_1856501_0_0_1"/>
<name>A7ESL5_SCLS1</name>
<keyword evidence="2" id="KW-1185">Reference proteome</keyword>
<reference evidence="2" key="1">
    <citation type="journal article" date="2011" name="PLoS Genet.">
        <title>Genomic analysis of the necrotrophic fungal pathogens Sclerotinia sclerotiorum and Botrytis cinerea.</title>
        <authorList>
            <person name="Amselem J."/>
            <person name="Cuomo C.A."/>
            <person name="van Kan J.A."/>
            <person name="Viaud M."/>
            <person name="Benito E.P."/>
            <person name="Couloux A."/>
            <person name="Coutinho P.M."/>
            <person name="de Vries R.P."/>
            <person name="Dyer P.S."/>
            <person name="Fillinger S."/>
            <person name="Fournier E."/>
            <person name="Gout L."/>
            <person name="Hahn M."/>
            <person name="Kohn L."/>
            <person name="Lapalu N."/>
            <person name="Plummer K.M."/>
            <person name="Pradier J.M."/>
            <person name="Quevillon E."/>
            <person name="Sharon A."/>
            <person name="Simon A."/>
            <person name="ten Have A."/>
            <person name="Tudzynski B."/>
            <person name="Tudzynski P."/>
            <person name="Wincker P."/>
            <person name="Andrew M."/>
            <person name="Anthouard V."/>
            <person name="Beever R.E."/>
            <person name="Beffa R."/>
            <person name="Benoit I."/>
            <person name="Bouzid O."/>
            <person name="Brault B."/>
            <person name="Chen Z."/>
            <person name="Choquer M."/>
            <person name="Collemare J."/>
            <person name="Cotton P."/>
            <person name="Danchin E.G."/>
            <person name="Da Silva C."/>
            <person name="Gautier A."/>
            <person name="Giraud C."/>
            <person name="Giraud T."/>
            <person name="Gonzalez C."/>
            <person name="Grossetete S."/>
            <person name="Guldener U."/>
            <person name="Henrissat B."/>
            <person name="Howlett B.J."/>
            <person name="Kodira C."/>
            <person name="Kretschmer M."/>
            <person name="Lappartient A."/>
            <person name="Leroch M."/>
            <person name="Levis C."/>
            <person name="Mauceli E."/>
            <person name="Neuveglise C."/>
            <person name="Oeser B."/>
            <person name="Pearson M."/>
            <person name="Poulain J."/>
            <person name="Poussereau N."/>
            <person name="Quesneville H."/>
            <person name="Rascle C."/>
            <person name="Schumacher J."/>
            <person name="Segurens B."/>
            <person name="Sexton A."/>
            <person name="Silva E."/>
            <person name="Sirven C."/>
            <person name="Soanes D.M."/>
            <person name="Talbot N.J."/>
            <person name="Templeton M."/>
            <person name="Yandava C."/>
            <person name="Yarden O."/>
            <person name="Zeng Q."/>
            <person name="Rollins J.A."/>
            <person name="Lebrun M.H."/>
            <person name="Dickman M."/>
        </authorList>
    </citation>
    <scope>NUCLEOTIDE SEQUENCE [LARGE SCALE GENOMIC DNA]</scope>
    <source>
        <strain evidence="2">ATCC 18683 / 1980 / Ss-1</strain>
    </source>
</reference>
<dbReference type="GeneID" id="5486700"/>
<dbReference type="EMBL" id="CH476631">
    <property type="protein sequence ID" value="EDN92457.1"/>
    <property type="molecule type" value="Genomic_DNA"/>
</dbReference>
<dbReference type="Proteomes" id="UP000001312">
    <property type="component" value="Unassembled WGS sequence"/>
</dbReference>
<evidence type="ECO:0000313" key="1">
    <source>
        <dbReference type="EMBL" id="EDN92457.1"/>
    </source>
</evidence>
<dbReference type="AlphaFoldDB" id="A7ESL5"/>
<dbReference type="InParanoid" id="A7ESL5"/>
<sequence>MTVFATRAGKLGDPTLTVAWWRLWEIVGDYGVVVYSSTFGPHSDRGEMGFAEPLNEAHLQDPINSHPVMARDFLRHDGTMRSCQNAEMAGQVKGTEMEGFWCITAQPAHKMLIEKALCLIHFFINVPQFWLFHMQMTH</sequence>
<dbReference type="KEGG" id="ssl:SS1G_08320"/>